<evidence type="ECO:0000313" key="3">
    <source>
        <dbReference type="Ensembl" id="ENSSDUP00000006970.1"/>
    </source>
</evidence>
<proteinExistence type="inferred from homology"/>
<evidence type="ECO:0000313" key="4">
    <source>
        <dbReference type="Proteomes" id="UP000261420"/>
    </source>
</evidence>
<evidence type="ECO:0000256" key="2">
    <source>
        <dbReference type="SAM" id="MobiDB-lite"/>
    </source>
</evidence>
<dbReference type="PANTHER" id="PTHR14581">
    <property type="match status" value="1"/>
</dbReference>
<dbReference type="GeneTree" id="ENSGT00760000119737"/>
<feature type="region of interest" description="Disordered" evidence="2">
    <location>
        <begin position="1"/>
        <end position="129"/>
    </location>
</feature>
<comment type="similarity">
    <text evidence="1">Belongs to the PRR15 family.</text>
</comment>
<evidence type="ECO:0008006" key="5">
    <source>
        <dbReference type="Google" id="ProtNLM"/>
    </source>
</evidence>
<dbReference type="PANTHER" id="PTHR14581:SF4">
    <property type="entry name" value="PROLINE-RICH PROTEIN 15"/>
    <property type="match status" value="1"/>
</dbReference>
<reference evidence="3" key="1">
    <citation type="submission" date="2025-08" db="UniProtKB">
        <authorList>
            <consortium name="Ensembl"/>
        </authorList>
    </citation>
    <scope>IDENTIFICATION</scope>
</reference>
<feature type="compositionally biased region" description="Basic and acidic residues" evidence="2">
    <location>
        <begin position="86"/>
        <end position="106"/>
    </location>
</feature>
<keyword evidence="4" id="KW-1185">Reference proteome</keyword>
<reference evidence="3" key="2">
    <citation type="submission" date="2025-09" db="UniProtKB">
        <authorList>
            <consortium name="Ensembl"/>
        </authorList>
    </citation>
    <scope>IDENTIFICATION</scope>
</reference>
<dbReference type="AlphaFoldDB" id="A0A3B4TM99"/>
<dbReference type="Pfam" id="PF15321">
    <property type="entry name" value="ATAD4"/>
    <property type="match status" value="1"/>
</dbReference>
<organism evidence="3 4">
    <name type="scientific">Seriola dumerili</name>
    <name type="common">Greater amberjack</name>
    <name type="synonym">Caranx dumerili</name>
    <dbReference type="NCBI Taxonomy" id="41447"/>
    <lineage>
        <taxon>Eukaryota</taxon>
        <taxon>Metazoa</taxon>
        <taxon>Chordata</taxon>
        <taxon>Craniata</taxon>
        <taxon>Vertebrata</taxon>
        <taxon>Euteleostomi</taxon>
        <taxon>Actinopterygii</taxon>
        <taxon>Neopterygii</taxon>
        <taxon>Teleostei</taxon>
        <taxon>Neoteleostei</taxon>
        <taxon>Acanthomorphata</taxon>
        <taxon>Carangaria</taxon>
        <taxon>Carangiformes</taxon>
        <taxon>Carangidae</taxon>
        <taxon>Seriola</taxon>
    </lineage>
</organism>
<protein>
    <recommendedName>
        <fullName evidence="5">Proline rich 15</fullName>
    </recommendedName>
</protein>
<dbReference type="InterPro" id="IPR028237">
    <property type="entry name" value="PRR15"/>
</dbReference>
<sequence>MVPWLGLGSADTKGSRTPWWKAFLQKRKTGGPKDAGAPHTFGPDFDPFAPHPEKQKEPAAAASKTTGDQSQGTSKNSSLLSDETFDDSHLEKMKVSRSGRFKENRRVRSSLPIQDKETENAASGKDDIR</sequence>
<evidence type="ECO:0000256" key="1">
    <source>
        <dbReference type="ARBA" id="ARBA00010096"/>
    </source>
</evidence>
<feature type="compositionally biased region" description="Polar residues" evidence="2">
    <location>
        <begin position="63"/>
        <end position="81"/>
    </location>
</feature>
<feature type="compositionally biased region" description="Basic and acidic residues" evidence="2">
    <location>
        <begin position="114"/>
        <end position="129"/>
    </location>
</feature>
<dbReference type="OMA" id="CRRNMKI"/>
<name>A0A3B4TM99_SERDU</name>
<accession>A0A3B4TM99</accession>
<dbReference type="Proteomes" id="UP000261420">
    <property type="component" value="Unplaced"/>
</dbReference>
<dbReference type="Ensembl" id="ENSSDUT00000007101.1">
    <property type="protein sequence ID" value="ENSSDUP00000006970.1"/>
    <property type="gene ID" value="ENSSDUG00000005132.1"/>
</dbReference>